<evidence type="ECO:0000256" key="1">
    <source>
        <dbReference type="SAM" id="Coils"/>
    </source>
</evidence>
<dbReference type="EnsemblPlants" id="Ma03_t14380.1">
    <property type="protein sequence ID" value="Ma03_p14380.1"/>
    <property type="gene ID" value="Ma03_g14380"/>
</dbReference>
<keyword evidence="4" id="KW-1185">Reference proteome</keyword>
<dbReference type="Proteomes" id="UP000012960">
    <property type="component" value="Unplaced"/>
</dbReference>
<dbReference type="InParanoid" id="A0A804IBZ2"/>
<feature type="region of interest" description="Disordered" evidence="2">
    <location>
        <begin position="176"/>
        <end position="207"/>
    </location>
</feature>
<accession>A0A804IBZ2</accession>
<feature type="coiled-coil region" evidence="1">
    <location>
        <begin position="24"/>
        <end position="123"/>
    </location>
</feature>
<evidence type="ECO:0000313" key="3">
    <source>
        <dbReference type="EnsemblPlants" id="Ma03_p14380.1"/>
    </source>
</evidence>
<dbReference type="Gramene" id="Ma03_t14380.1">
    <property type="protein sequence ID" value="Ma03_p14380.1"/>
    <property type="gene ID" value="Ma03_g14380"/>
</dbReference>
<evidence type="ECO:0000256" key="2">
    <source>
        <dbReference type="SAM" id="MobiDB-lite"/>
    </source>
</evidence>
<proteinExistence type="predicted"/>
<evidence type="ECO:0000313" key="4">
    <source>
        <dbReference type="Proteomes" id="UP000012960"/>
    </source>
</evidence>
<dbReference type="AlphaFoldDB" id="A0A804IBZ2"/>
<reference evidence="3" key="1">
    <citation type="submission" date="2021-05" db="UniProtKB">
        <authorList>
            <consortium name="EnsemblPlants"/>
        </authorList>
    </citation>
    <scope>IDENTIFICATION</scope>
    <source>
        <strain evidence="3">subsp. malaccensis</strain>
    </source>
</reference>
<protein>
    <submittedName>
        <fullName evidence="3">Uncharacterized protein</fullName>
    </submittedName>
</protein>
<sequence length="207" mass="23486">MSLLWGTHYAAALMDRVRDAGRIIDLLSDRNADLRKQVEEVRAGATPEVVVAAEQCASDLDAEVTRLRSELRASEEKNKELQMHLKALVAKARSTRGESVELIRRLEESRAEARGAVEALSIEIRQRPEKDKKLIEDYKASSGFQLGLVRTRRVSYKYGYRIALARFKARHPDLEVTEDPFDSFPEDMDVDMPNEVPFDDSPDAPEE</sequence>
<organism evidence="3 4">
    <name type="scientific">Musa acuminata subsp. malaccensis</name>
    <name type="common">Wild banana</name>
    <name type="synonym">Musa malaccensis</name>
    <dbReference type="NCBI Taxonomy" id="214687"/>
    <lineage>
        <taxon>Eukaryota</taxon>
        <taxon>Viridiplantae</taxon>
        <taxon>Streptophyta</taxon>
        <taxon>Embryophyta</taxon>
        <taxon>Tracheophyta</taxon>
        <taxon>Spermatophyta</taxon>
        <taxon>Magnoliopsida</taxon>
        <taxon>Liliopsida</taxon>
        <taxon>Zingiberales</taxon>
        <taxon>Musaceae</taxon>
        <taxon>Musa</taxon>
    </lineage>
</organism>
<keyword evidence="1" id="KW-0175">Coiled coil</keyword>
<name>A0A804IBZ2_MUSAM</name>